<dbReference type="EC" id="3.5.2.17" evidence="7"/>
<evidence type="ECO:0000313" key="9">
    <source>
        <dbReference type="EMBL" id="MRN52034.1"/>
    </source>
</evidence>
<dbReference type="InterPro" id="IPR014306">
    <property type="entry name" value="Hydroxyisourate_hydrolase"/>
</dbReference>
<keyword evidence="6 7" id="KW-0378">Hydrolase</keyword>
<comment type="subunit">
    <text evidence="4 7">Homotetramer.</text>
</comment>
<dbReference type="InterPro" id="IPR036817">
    <property type="entry name" value="Transthyretin/HIU_hydrolase_sf"/>
</dbReference>
<dbReference type="InterPro" id="IPR023416">
    <property type="entry name" value="Transthyretin/HIU_hydrolase_d"/>
</dbReference>
<dbReference type="RefSeq" id="WP_154117027.1">
    <property type="nucleotide sequence ID" value="NZ_WJXB01000001.1"/>
</dbReference>
<dbReference type="NCBIfam" id="TIGR02962">
    <property type="entry name" value="hdxy_isourate"/>
    <property type="match status" value="1"/>
</dbReference>
<dbReference type="GO" id="GO:0033971">
    <property type="term" value="F:hydroxyisourate hydrolase activity"/>
    <property type="evidence" value="ECO:0007669"/>
    <property type="project" value="UniProtKB-EC"/>
</dbReference>
<dbReference type="Pfam" id="PF00576">
    <property type="entry name" value="Transthyretin"/>
    <property type="match status" value="1"/>
</dbReference>
<dbReference type="InterPro" id="IPR023419">
    <property type="entry name" value="Transthyretin_CS"/>
</dbReference>
<dbReference type="Proteomes" id="UP000463051">
    <property type="component" value="Unassembled WGS sequence"/>
</dbReference>
<dbReference type="PROSITE" id="PS00769">
    <property type="entry name" value="TRANSTHYRETIN_2"/>
    <property type="match status" value="1"/>
</dbReference>
<evidence type="ECO:0000256" key="3">
    <source>
        <dbReference type="ARBA" id="ARBA00009850"/>
    </source>
</evidence>
<comment type="function">
    <text evidence="2">Catalyzes the hydrolysis of 5-hydroxyisourate (HIU) to 2-oxo-4-hydroxy-4-carboxy-5-ureidoimidazoline (OHCU).</text>
</comment>
<name>A0A7X2H1U8_9BACL</name>
<dbReference type="PANTHER" id="PTHR10395">
    <property type="entry name" value="URICASE AND TRANSTHYRETIN-RELATED"/>
    <property type="match status" value="1"/>
</dbReference>
<keyword evidence="5 7" id="KW-0659">Purine metabolism</keyword>
<evidence type="ECO:0000256" key="4">
    <source>
        <dbReference type="ARBA" id="ARBA00011881"/>
    </source>
</evidence>
<comment type="similarity">
    <text evidence="3 7">Belongs to the transthyretin family. 5-hydroxyisourate hydrolase subfamily.</text>
</comment>
<comment type="caution">
    <text evidence="9">The sequence shown here is derived from an EMBL/GenBank/DDBJ whole genome shotgun (WGS) entry which is preliminary data.</text>
</comment>
<accession>A0A7X2H1U8</accession>
<dbReference type="EMBL" id="WJXB01000001">
    <property type="protein sequence ID" value="MRN52034.1"/>
    <property type="molecule type" value="Genomic_DNA"/>
</dbReference>
<dbReference type="CDD" id="cd05822">
    <property type="entry name" value="TLP_HIUase"/>
    <property type="match status" value="1"/>
</dbReference>
<dbReference type="GO" id="GO:0006144">
    <property type="term" value="P:purine nucleobase metabolic process"/>
    <property type="evidence" value="ECO:0007669"/>
    <property type="project" value="UniProtKB-KW"/>
</dbReference>
<reference evidence="9 10" key="1">
    <citation type="submission" date="2019-11" db="EMBL/GenBank/DDBJ databases">
        <title>Paenibacillus monticola sp. nov., a novel PGPR strain isolated from mountain sample in China.</title>
        <authorList>
            <person name="Zhao Q."/>
            <person name="Li H.-P."/>
            <person name="Zhang J.-L."/>
        </authorList>
    </citation>
    <scope>NUCLEOTIDE SEQUENCE [LARGE SCALE GENOMIC DNA]</scope>
    <source>
        <strain evidence="9 10">LC-T2</strain>
    </source>
</reference>
<evidence type="ECO:0000256" key="5">
    <source>
        <dbReference type="ARBA" id="ARBA00022631"/>
    </source>
</evidence>
<dbReference type="AlphaFoldDB" id="A0A7X2H1U8"/>
<evidence type="ECO:0000256" key="2">
    <source>
        <dbReference type="ARBA" id="ARBA00002704"/>
    </source>
</evidence>
<organism evidence="9 10">
    <name type="scientific">Paenibacillus monticola</name>
    <dbReference type="NCBI Taxonomy" id="2666075"/>
    <lineage>
        <taxon>Bacteria</taxon>
        <taxon>Bacillati</taxon>
        <taxon>Bacillota</taxon>
        <taxon>Bacilli</taxon>
        <taxon>Bacillales</taxon>
        <taxon>Paenibacillaceae</taxon>
        <taxon>Paenibacillus</taxon>
    </lineage>
</organism>
<proteinExistence type="inferred from homology"/>
<dbReference type="SUPFAM" id="SSF49472">
    <property type="entry name" value="Transthyretin (synonym: prealbumin)"/>
    <property type="match status" value="1"/>
</dbReference>
<dbReference type="Gene3D" id="2.60.40.180">
    <property type="entry name" value="Transthyretin/hydroxyisourate hydrolase domain"/>
    <property type="match status" value="1"/>
</dbReference>
<evidence type="ECO:0000256" key="1">
    <source>
        <dbReference type="ARBA" id="ARBA00001043"/>
    </source>
</evidence>
<evidence type="ECO:0000259" key="8">
    <source>
        <dbReference type="Pfam" id="PF00576"/>
    </source>
</evidence>
<keyword evidence="10" id="KW-1185">Reference proteome</keyword>
<evidence type="ECO:0000256" key="7">
    <source>
        <dbReference type="RuleBase" id="RU361270"/>
    </source>
</evidence>
<gene>
    <name evidence="9" type="primary">uraH</name>
    <name evidence="9" type="ORF">GJB61_03345</name>
</gene>
<evidence type="ECO:0000313" key="10">
    <source>
        <dbReference type="Proteomes" id="UP000463051"/>
    </source>
</evidence>
<feature type="domain" description="Transthyretin/hydroxyisourate hydrolase" evidence="8">
    <location>
        <begin position="5"/>
        <end position="130"/>
    </location>
</feature>
<dbReference type="PANTHER" id="PTHR10395:SF7">
    <property type="entry name" value="5-HYDROXYISOURATE HYDROLASE"/>
    <property type="match status" value="1"/>
</dbReference>
<sequence>MSGRLTTHVLDLSQGLPATGMVLQLWRLEGRQGKLLLEAVTNADGRLNAPLLEGAQMEAGSYELLFMAGDYFRSIQSRLGVDATSSEDVMESETPFFLEQIPIRFKITNVTDHYHVPLLVAPGGYSTYRGS</sequence>
<evidence type="ECO:0000256" key="6">
    <source>
        <dbReference type="ARBA" id="ARBA00022801"/>
    </source>
</evidence>
<comment type="catalytic activity">
    <reaction evidence="1 7">
        <text>5-hydroxyisourate + H2O = 5-hydroxy-2-oxo-4-ureido-2,5-dihydro-1H-imidazole-5-carboxylate + H(+)</text>
        <dbReference type="Rhea" id="RHEA:23736"/>
        <dbReference type="ChEBI" id="CHEBI:15377"/>
        <dbReference type="ChEBI" id="CHEBI:15378"/>
        <dbReference type="ChEBI" id="CHEBI:18072"/>
        <dbReference type="ChEBI" id="CHEBI:58639"/>
        <dbReference type="EC" id="3.5.2.17"/>
    </reaction>
</comment>
<protein>
    <recommendedName>
        <fullName evidence="7">5-hydroxyisourate hydrolase</fullName>
        <shortName evidence="7">HIU hydrolase</shortName>
        <shortName evidence="7">HIUHase</shortName>
        <ecNumber evidence="7">3.5.2.17</ecNumber>
    </recommendedName>
</protein>